<dbReference type="PANTHER" id="PTHR43739">
    <property type="entry name" value="XYLOGLUCANASE (EUROFUNG)"/>
    <property type="match status" value="1"/>
</dbReference>
<keyword evidence="1" id="KW-0732">Signal</keyword>
<organism evidence="2 3">
    <name type="scientific">Streptomyces chiangmaiensis</name>
    <dbReference type="NCBI Taxonomy" id="766497"/>
    <lineage>
        <taxon>Bacteria</taxon>
        <taxon>Bacillati</taxon>
        <taxon>Actinomycetota</taxon>
        <taxon>Actinomycetes</taxon>
        <taxon>Kitasatosporales</taxon>
        <taxon>Streptomycetaceae</taxon>
        <taxon>Streptomyces</taxon>
    </lineage>
</organism>
<dbReference type="Gene3D" id="2.130.10.10">
    <property type="entry name" value="YVTN repeat-like/Quinoprotein amine dehydrogenase"/>
    <property type="match status" value="4"/>
</dbReference>
<comment type="caution">
    <text evidence="2">The sequence shown here is derived from an EMBL/GenBank/DDBJ whole genome shotgun (WGS) entry which is preliminary data.</text>
</comment>
<sequence>MHLKTMKRTLLVLGLSTALAGAAALPATAGTDTPNTATATQWQPMGPNASGGHLAFTPAMPSRVYVLPDRGMRIDRSDDHGLTWQPQAKFAIPNGVGMRLAADPHDPDVVYVAGRVGGGGQGFLLRSDDGARTFRTMVDSPTEMSDVVVSPSGQYVYAAGEAGVFVSSDHGLHWQQIPGSPSGATRLVLDGNDLFVGTGKGIHLIEDALGNAGPAQKLPTPLDLSVENLSARGPALVASNIFQGAVFSTDHGRTWTQLSGPWGGKDAITYTGLTATGELQAQTVGAAAGGKKATKNLWVSRDLGQTWTPKPAATKALDVYTDTGSFPDRPQEQVIAAPAGIYTTSDSVRFQRIGAPDAEVDSLTVSGSALIAGTATAGSYRSTAPLTANLQPGYQDWGWTGQSPFTIGNQIEALATVPGEKATVLRTRGGLCMTDCFALERSADGGATWRTLAQVPGGASFSVAVDPRDTSKIYAASTFPAVGVYASQDGGSTFQLHQFPGLQNVSSVAVDPRDGSLWIGDVTGLYHSTDSGATGVKVLDGEIYRIAIDPTDPNHIVAVGNNVIKVSHDGGASFSDATGIPELTYDDVTFAPDGTLFAASRDLYGPGQGVFRSDDGGMHWSNSVSAQLLDPDVHSVLVSPDGHWLFAGTGSGVYRLALS</sequence>
<dbReference type="InterPro" id="IPR015943">
    <property type="entry name" value="WD40/YVTN_repeat-like_dom_sf"/>
</dbReference>
<name>A0ABU7FT77_9ACTN</name>
<feature type="chain" id="PRO_5047102587" evidence="1">
    <location>
        <begin position="30"/>
        <end position="659"/>
    </location>
</feature>
<dbReference type="EC" id="3.2.1.-" evidence="2"/>
<dbReference type="PANTHER" id="PTHR43739:SF5">
    <property type="entry name" value="EXO-ALPHA-SIALIDASE"/>
    <property type="match status" value="1"/>
</dbReference>
<keyword evidence="3" id="KW-1185">Reference proteome</keyword>
<dbReference type="RefSeq" id="WP_329510684.1">
    <property type="nucleotide sequence ID" value="NZ_BAAAYZ010000065.1"/>
</dbReference>
<feature type="signal peptide" evidence="1">
    <location>
        <begin position="1"/>
        <end position="29"/>
    </location>
</feature>
<dbReference type="SUPFAM" id="SSF110296">
    <property type="entry name" value="Oligoxyloglucan reducing end-specific cellobiohydrolase"/>
    <property type="match status" value="1"/>
</dbReference>
<protein>
    <submittedName>
        <fullName evidence="2">Sialidase family protein</fullName>
        <ecNumber evidence="2">3.2.1.-</ecNumber>
    </submittedName>
</protein>
<evidence type="ECO:0000313" key="2">
    <source>
        <dbReference type="EMBL" id="MED7826284.1"/>
    </source>
</evidence>
<keyword evidence="2" id="KW-0326">Glycosidase</keyword>
<dbReference type="InterPro" id="IPR036278">
    <property type="entry name" value="Sialidase_sf"/>
</dbReference>
<dbReference type="SUPFAM" id="SSF50939">
    <property type="entry name" value="Sialidases"/>
    <property type="match status" value="1"/>
</dbReference>
<dbReference type="EMBL" id="JAYWVC010000148">
    <property type="protein sequence ID" value="MED7826284.1"/>
    <property type="molecule type" value="Genomic_DNA"/>
</dbReference>
<proteinExistence type="predicted"/>
<dbReference type="CDD" id="cd15482">
    <property type="entry name" value="Sialidase_non-viral"/>
    <property type="match status" value="2"/>
</dbReference>
<accession>A0ABU7FT77</accession>
<keyword evidence="2" id="KW-0378">Hydrolase</keyword>
<gene>
    <name evidence="2" type="ORF">VXC91_31095</name>
</gene>
<dbReference type="Proteomes" id="UP001333996">
    <property type="component" value="Unassembled WGS sequence"/>
</dbReference>
<evidence type="ECO:0000256" key="1">
    <source>
        <dbReference type="SAM" id="SignalP"/>
    </source>
</evidence>
<dbReference type="GO" id="GO:0016798">
    <property type="term" value="F:hydrolase activity, acting on glycosyl bonds"/>
    <property type="evidence" value="ECO:0007669"/>
    <property type="project" value="UniProtKB-KW"/>
</dbReference>
<dbReference type="InterPro" id="IPR052025">
    <property type="entry name" value="Xyloglucanase_GH74"/>
</dbReference>
<evidence type="ECO:0000313" key="3">
    <source>
        <dbReference type="Proteomes" id="UP001333996"/>
    </source>
</evidence>
<reference evidence="2" key="1">
    <citation type="submission" date="2024-01" db="EMBL/GenBank/DDBJ databases">
        <title>First draft genome sequence data of TA4-1, the type strain of Gram-positive actinobacterium Streptomyces chiangmaiensis.</title>
        <authorList>
            <person name="Yasawong M."/>
            <person name="Nantapong N."/>
        </authorList>
    </citation>
    <scope>NUCLEOTIDE SEQUENCE</scope>
    <source>
        <strain evidence="2">TA4-1</strain>
    </source>
</reference>